<dbReference type="InterPro" id="IPR025441">
    <property type="entry name" value="DUF4181"/>
</dbReference>
<keyword evidence="1" id="KW-1133">Transmembrane helix</keyword>
<dbReference type="Pfam" id="PF13789">
    <property type="entry name" value="DUF4181"/>
    <property type="match status" value="1"/>
</dbReference>
<comment type="caution">
    <text evidence="2">The sequence shown here is derived from an EMBL/GenBank/DDBJ whole genome shotgun (WGS) entry which is preliminary data.</text>
</comment>
<proteinExistence type="predicted"/>
<evidence type="ECO:0000313" key="2">
    <source>
        <dbReference type="EMBL" id="TYR73525.1"/>
    </source>
</evidence>
<dbReference type="AlphaFoldDB" id="A0A5D4K9U4"/>
<keyword evidence="1" id="KW-0812">Transmembrane</keyword>
<keyword evidence="1" id="KW-0472">Membrane</keyword>
<gene>
    <name evidence="2" type="ORF">FZC79_17955</name>
</gene>
<dbReference type="Proteomes" id="UP000323317">
    <property type="component" value="Unassembled WGS sequence"/>
</dbReference>
<feature type="transmembrane region" description="Helical" evidence="1">
    <location>
        <begin position="6"/>
        <end position="26"/>
    </location>
</feature>
<evidence type="ECO:0000313" key="3">
    <source>
        <dbReference type="Proteomes" id="UP000323317"/>
    </source>
</evidence>
<protein>
    <submittedName>
        <fullName evidence="2">DUF4181 domain-containing protein</fullName>
    </submittedName>
</protein>
<evidence type="ECO:0000256" key="1">
    <source>
        <dbReference type="SAM" id="Phobius"/>
    </source>
</evidence>
<feature type="transmembrane region" description="Helical" evidence="1">
    <location>
        <begin position="114"/>
        <end position="138"/>
    </location>
</feature>
<dbReference type="EMBL" id="VTEH01000017">
    <property type="protein sequence ID" value="TYR73525.1"/>
    <property type="molecule type" value="Genomic_DNA"/>
</dbReference>
<reference evidence="2 3" key="1">
    <citation type="submission" date="2019-08" db="EMBL/GenBank/DDBJ databases">
        <title>Bacillus genomes from the desert of Cuatro Cienegas, Coahuila.</title>
        <authorList>
            <person name="Olmedo-Alvarez G."/>
        </authorList>
    </citation>
    <scope>NUCLEOTIDE SEQUENCE [LARGE SCALE GENOMIC DNA]</scope>
    <source>
        <strain evidence="2 3">CH40_1T</strain>
    </source>
</reference>
<sequence>MGSLLLKVIIFLVLYALVIILFNTVMRKKLKVKRKKIFSYNHLNEKHKKIDWMIRFSFILVLIISYLYNMSQEIYDPVWFMETHTLLLGFILFSEVARAIMEKRYAENKNDYKFTLIQTGFIAVTLLSFFATDFFGVFN</sequence>
<accession>A0A5D4K9U4</accession>
<organism evidence="2 3">
    <name type="scientific">Rossellomorea vietnamensis</name>
    <dbReference type="NCBI Taxonomy" id="218284"/>
    <lineage>
        <taxon>Bacteria</taxon>
        <taxon>Bacillati</taxon>
        <taxon>Bacillota</taxon>
        <taxon>Bacilli</taxon>
        <taxon>Bacillales</taxon>
        <taxon>Bacillaceae</taxon>
        <taxon>Rossellomorea</taxon>
    </lineage>
</organism>
<dbReference type="RefSeq" id="WP_148948154.1">
    <property type="nucleotide sequence ID" value="NZ_VTEH01000017.1"/>
</dbReference>
<feature type="transmembrane region" description="Helical" evidence="1">
    <location>
        <begin position="52"/>
        <end position="68"/>
    </location>
</feature>
<name>A0A5D4K9U4_9BACI</name>
<feature type="transmembrane region" description="Helical" evidence="1">
    <location>
        <begin position="74"/>
        <end position="93"/>
    </location>
</feature>